<organism evidence="1 2">
    <name type="scientific">Acaulospora colombiana</name>
    <dbReference type="NCBI Taxonomy" id="27376"/>
    <lineage>
        <taxon>Eukaryota</taxon>
        <taxon>Fungi</taxon>
        <taxon>Fungi incertae sedis</taxon>
        <taxon>Mucoromycota</taxon>
        <taxon>Glomeromycotina</taxon>
        <taxon>Glomeromycetes</taxon>
        <taxon>Diversisporales</taxon>
        <taxon>Acaulosporaceae</taxon>
        <taxon>Acaulospora</taxon>
    </lineage>
</organism>
<feature type="non-terminal residue" evidence="1">
    <location>
        <position position="1"/>
    </location>
</feature>
<proteinExistence type="predicted"/>
<name>A0ACA9R0S6_9GLOM</name>
<accession>A0ACA9R0S6</accession>
<feature type="non-terminal residue" evidence="1">
    <location>
        <position position="47"/>
    </location>
</feature>
<sequence length="47" mass="5773">PISSLVPRLHETQLTELRWKLQAYISEMIKEKKEDDRLQEWKSLYNQ</sequence>
<reference evidence="1" key="1">
    <citation type="submission" date="2021-06" db="EMBL/GenBank/DDBJ databases">
        <authorList>
            <person name="Kallberg Y."/>
            <person name="Tangrot J."/>
            <person name="Rosling A."/>
        </authorList>
    </citation>
    <scope>NUCLEOTIDE SEQUENCE</scope>
    <source>
        <strain evidence="1">CL356</strain>
    </source>
</reference>
<protein>
    <submittedName>
        <fullName evidence="1">49_t:CDS:1</fullName>
    </submittedName>
</protein>
<dbReference type="Proteomes" id="UP000789525">
    <property type="component" value="Unassembled WGS sequence"/>
</dbReference>
<keyword evidence="2" id="KW-1185">Reference proteome</keyword>
<evidence type="ECO:0000313" key="1">
    <source>
        <dbReference type="EMBL" id="CAG8772099.1"/>
    </source>
</evidence>
<comment type="caution">
    <text evidence="1">The sequence shown here is derived from an EMBL/GenBank/DDBJ whole genome shotgun (WGS) entry which is preliminary data.</text>
</comment>
<evidence type="ECO:0000313" key="2">
    <source>
        <dbReference type="Proteomes" id="UP000789525"/>
    </source>
</evidence>
<dbReference type="EMBL" id="CAJVPT010065593">
    <property type="protein sequence ID" value="CAG8772099.1"/>
    <property type="molecule type" value="Genomic_DNA"/>
</dbReference>
<gene>
    <name evidence="1" type="ORF">ACOLOM_LOCUS13857</name>
</gene>